<evidence type="ECO:0000313" key="4">
    <source>
        <dbReference type="EMBL" id="KAK9801862.1"/>
    </source>
</evidence>
<dbReference type="Pfam" id="PF05907">
    <property type="entry name" value="CXXC_Zn-b_euk"/>
    <property type="match status" value="1"/>
</dbReference>
<dbReference type="GO" id="GO:0008270">
    <property type="term" value="F:zinc ion binding"/>
    <property type="evidence" value="ECO:0007669"/>
    <property type="project" value="TreeGrafter"/>
</dbReference>
<evidence type="ECO:0000256" key="3">
    <source>
        <dbReference type="ARBA" id="ARBA00022833"/>
    </source>
</evidence>
<dbReference type="AlphaFoldDB" id="A0AAW1NXS2"/>
<dbReference type="PANTHER" id="PTHR12857:SF0">
    <property type="entry name" value="CXXC MOTIF CONTAINING ZINC BINDING PROTEIN"/>
    <property type="match status" value="1"/>
</dbReference>
<keyword evidence="2" id="KW-0479">Metal-binding</keyword>
<proteinExistence type="inferred from homology"/>
<dbReference type="SUPFAM" id="SSF141678">
    <property type="entry name" value="MAL13P1.257-like"/>
    <property type="match status" value="1"/>
</dbReference>
<comment type="caution">
    <text evidence="4">The sequence shown here is derived from an EMBL/GenBank/DDBJ whole genome shotgun (WGS) entry which is preliminary data.</text>
</comment>
<gene>
    <name evidence="4" type="ORF">WJX73_002947</name>
</gene>
<evidence type="ECO:0000256" key="1">
    <source>
        <dbReference type="ARBA" id="ARBA00007818"/>
    </source>
</evidence>
<organism evidence="4 5">
    <name type="scientific">Symbiochloris irregularis</name>
    <dbReference type="NCBI Taxonomy" id="706552"/>
    <lineage>
        <taxon>Eukaryota</taxon>
        <taxon>Viridiplantae</taxon>
        <taxon>Chlorophyta</taxon>
        <taxon>core chlorophytes</taxon>
        <taxon>Trebouxiophyceae</taxon>
        <taxon>Trebouxiales</taxon>
        <taxon>Trebouxiaceae</taxon>
        <taxon>Symbiochloris</taxon>
    </lineage>
</organism>
<keyword evidence="3" id="KW-0862">Zinc</keyword>
<sequence>MVVIKLSVRAELQNIDSLSLPEGHTFCISVKESSGAETRANPQDGFEVTTTSGQKFSDVDLSDKEWTEFDEKLGESVEIMDLQWRLDAHK</sequence>
<accession>A0AAW1NXS2</accession>
<dbReference type="InterPro" id="IPR008584">
    <property type="entry name" value="CXXC_Zn-binding_euk"/>
</dbReference>
<keyword evidence="5" id="KW-1185">Reference proteome</keyword>
<comment type="similarity">
    <text evidence="1">Belongs to the UPF0587 family.</text>
</comment>
<dbReference type="PANTHER" id="PTHR12857">
    <property type="entry name" value="CXXC MOTIF CONTAINING ZINC BINDING PROTEIN"/>
    <property type="match status" value="1"/>
</dbReference>
<name>A0AAW1NXS2_9CHLO</name>
<reference evidence="4 5" key="1">
    <citation type="journal article" date="2024" name="Nat. Commun.">
        <title>Phylogenomics reveals the evolutionary origins of lichenization in chlorophyte algae.</title>
        <authorList>
            <person name="Puginier C."/>
            <person name="Libourel C."/>
            <person name="Otte J."/>
            <person name="Skaloud P."/>
            <person name="Haon M."/>
            <person name="Grisel S."/>
            <person name="Petersen M."/>
            <person name="Berrin J.G."/>
            <person name="Delaux P.M."/>
            <person name="Dal Grande F."/>
            <person name="Keller J."/>
        </authorList>
    </citation>
    <scope>NUCLEOTIDE SEQUENCE [LARGE SCALE GENOMIC DNA]</scope>
    <source>
        <strain evidence="4 5">SAG 2036</strain>
    </source>
</reference>
<dbReference type="Proteomes" id="UP001465755">
    <property type="component" value="Unassembled WGS sequence"/>
</dbReference>
<protein>
    <submittedName>
        <fullName evidence="4">Uncharacterized protein</fullName>
    </submittedName>
</protein>
<dbReference type="EMBL" id="JALJOQ010000075">
    <property type="protein sequence ID" value="KAK9801862.1"/>
    <property type="molecule type" value="Genomic_DNA"/>
</dbReference>
<evidence type="ECO:0000313" key="5">
    <source>
        <dbReference type="Proteomes" id="UP001465755"/>
    </source>
</evidence>
<evidence type="ECO:0000256" key="2">
    <source>
        <dbReference type="ARBA" id="ARBA00022723"/>
    </source>
</evidence>